<keyword evidence="2" id="KW-1133">Transmembrane helix</keyword>
<keyword evidence="3" id="KW-0732">Signal</keyword>
<evidence type="ECO:0000256" key="2">
    <source>
        <dbReference type="SAM" id="Phobius"/>
    </source>
</evidence>
<dbReference type="Proteomes" id="UP000838412">
    <property type="component" value="Chromosome 14"/>
</dbReference>
<dbReference type="EMBL" id="OV696699">
    <property type="protein sequence ID" value="CAH1244793.1"/>
    <property type="molecule type" value="Genomic_DNA"/>
</dbReference>
<accession>A0A8J9YZJ9</accession>
<reference evidence="4" key="1">
    <citation type="submission" date="2022-01" db="EMBL/GenBank/DDBJ databases">
        <authorList>
            <person name="Braso-Vives M."/>
        </authorList>
    </citation>
    <scope>NUCLEOTIDE SEQUENCE</scope>
</reference>
<gene>
    <name evidence="4" type="primary">Hypp7386</name>
    <name evidence="4" type="ORF">BLAG_LOCUS7341</name>
</gene>
<evidence type="ECO:0000313" key="4">
    <source>
        <dbReference type="EMBL" id="CAH1244793.1"/>
    </source>
</evidence>
<dbReference type="OrthoDB" id="10050282at2759"/>
<feature type="chain" id="PRO_5035476335" evidence="3">
    <location>
        <begin position="19"/>
        <end position="559"/>
    </location>
</feature>
<organism evidence="4 5">
    <name type="scientific">Branchiostoma lanceolatum</name>
    <name type="common">Common lancelet</name>
    <name type="synonym">Amphioxus lanceolatum</name>
    <dbReference type="NCBI Taxonomy" id="7740"/>
    <lineage>
        <taxon>Eukaryota</taxon>
        <taxon>Metazoa</taxon>
        <taxon>Chordata</taxon>
        <taxon>Cephalochordata</taxon>
        <taxon>Leptocardii</taxon>
        <taxon>Amphioxiformes</taxon>
        <taxon>Branchiostomatidae</taxon>
        <taxon>Branchiostoma</taxon>
    </lineage>
</organism>
<feature type="signal peptide" evidence="3">
    <location>
        <begin position="1"/>
        <end position="18"/>
    </location>
</feature>
<feature type="region of interest" description="Disordered" evidence="1">
    <location>
        <begin position="533"/>
        <end position="559"/>
    </location>
</feature>
<feature type="transmembrane region" description="Helical" evidence="2">
    <location>
        <begin position="416"/>
        <end position="439"/>
    </location>
</feature>
<evidence type="ECO:0000313" key="5">
    <source>
        <dbReference type="Proteomes" id="UP000838412"/>
    </source>
</evidence>
<proteinExistence type="predicted"/>
<dbReference type="Pfam" id="PF17175">
    <property type="entry name" value="MOLO1"/>
    <property type="match status" value="1"/>
</dbReference>
<evidence type="ECO:0000256" key="3">
    <source>
        <dbReference type="SAM" id="SignalP"/>
    </source>
</evidence>
<sequence length="559" mass="62468">MIILILVLSAVVDTSIYGQTIVHNGTTAPTPLWTSSQTQASVAGETTVPSSNRTTFARGVSIDRNADTTVSAKTRTTHFVNIVQSTRRSTSRLKSTDVTRTATKISTNRTMSMPFHDSMTKSSTPQPYTTSIRSIIRRQSTDTKSSATPIKSTRRRYTTDFNRRTTKIPTTNIVNPTASTTMSSALLDPASSSGLYSTNFSRMNTTEVLGMSSSALASTTPLDPTRMIPSKYVWNHVNRHIYPNPRREPRRCRRPSPSWVCDPSGVFTTEQVDELDAILTSISVESDCPCNEHCHHRTYGFVVTLVILYRYDPHPNQTLPITRHMRLSELSAGTCGEDTVVSFDFSRKMLNISTGVVAFQTLTDQLAEVIIAPYMDDITSQDAERNFIGLKGFLTVTKTVLVGTYNPPEMTDLERLFIAIGGSMGLLAFCSLFFCCIAGTRAFWGRKKKNPTSLDSDDEEDRYYDPKVEGTFIPFYHFIPEGTVGNKKRMGITEMKTKMETTKKNRSISTQEEDPDVFDDFDRFAKVGRAARLWKKRARRPPPQPPPPAVGNFRRSLTT</sequence>
<keyword evidence="5" id="KW-1185">Reference proteome</keyword>
<keyword evidence="2" id="KW-0812">Transmembrane</keyword>
<dbReference type="PANTHER" id="PTHR33748">
    <property type="entry name" value="PROTEIN CBG04600"/>
    <property type="match status" value="1"/>
</dbReference>
<evidence type="ECO:0000256" key="1">
    <source>
        <dbReference type="SAM" id="MobiDB-lite"/>
    </source>
</evidence>
<protein>
    <submittedName>
        <fullName evidence="4">Hypp7386 protein</fullName>
    </submittedName>
</protein>
<dbReference type="GO" id="GO:0005892">
    <property type="term" value="C:acetylcholine-gated channel complex"/>
    <property type="evidence" value="ECO:0007669"/>
    <property type="project" value="InterPro"/>
</dbReference>
<dbReference type="InterPro" id="IPR033438">
    <property type="entry name" value="MOLO1"/>
</dbReference>
<dbReference type="PANTHER" id="PTHR33748:SF5">
    <property type="entry name" value="GROUND-LIKE DOMAIN-CONTAINING PROTEIN"/>
    <property type="match status" value="1"/>
</dbReference>
<dbReference type="AlphaFoldDB" id="A0A8J9YZJ9"/>
<name>A0A8J9YZJ9_BRALA</name>
<keyword evidence="2" id="KW-0472">Membrane</keyword>